<comment type="caution">
    <text evidence="1">The sequence shown here is derived from an EMBL/GenBank/DDBJ whole genome shotgun (WGS) entry which is preliminary data.</text>
</comment>
<name>R4Z6E9_9ACTN</name>
<dbReference type="SUPFAM" id="SSF53223">
    <property type="entry name" value="Aminoacid dehydrogenase-like, N-terminal domain"/>
    <property type="match status" value="1"/>
</dbReference>
<dbReference type="EMBL" id="CANL01000034">
    <property type="protein sequence ID" value="CCM64482.1"/>
    <property type="molecule type" value="Genomic_DNA"/>
</dbReference>
<dbReference type="STRING" id="1229780.BN381_40096"/>
<dbReference type="HOGENOM" id="CLU_841138_0_0_11"/>
<dbReference type="SUPFAM" id="SSF51735">
    <property type="entry name" value="NAD(P)-binding Rossmann-fold domains"/>
    <property type="match status" value="1"/>
</dbReference>
<organism evidence="1 2">
    <name type="scientific">Candidatus Neomicrothrix parvicella RN1</name>
    <dbReference type="NCBI Taxonomy" id="1229780"/>
    <lineage>
        <taxon>Bacteria</taxon>
        <taxon>Bacillati</taxon>
        <taxon>Actinomycetota</taxon>
        <taxon>Acidimicrobiia</taxon>
        <taxon>Acidimicrobiales</taxon>
        <taxon>Microthrixaceae</taxon>
        <taxon>Candidatus Neomicrothrix</taxon>
    </lineage>
</organism>
<dbReference type="Gene3D" id="3.40.50.720">
    <property type="entry name" value="NAD(P)-binding Rossmann-like Domain"/>
    <property type="match status" value="1"/>
</dbReference>
<dbReference type="AlphaFoldDB" id="R4Z6E9"/>
<protein>
    <submittedName>
        <fullName evidence="1">Uncharacterized protein</fullName>
    </submittedName>
</protein>
<gene>
    <name evidence="1" type="ORF">BN381_40096</name>
</gene>
<reference evidence="1 2" key="1">
    <citation type="journal article" date="2013" name="ISME J.">
        <title>Metabolic model for the filamentous 'Candidatus Microthrix parvicella' based on genomic and metagenomic analyses.</title>
        <authorList>
            <person name="Jon McIlroy S."/>
            <person name="Kristiansen R."/>
            <person name="Albertsen M."/>
            <person name="Michael Karst S."/>
            <person name="Rossetti S."/>
            <person name="Lund Nielsen J."/>
            <person name="Tandoi V."/>
            <person name="James Seviour R."/>
            <person name="Nielsen P.H."/>
        </authorList>
    </citation>
    <scope>NUCLEOTIDE SEQUENCE [LARGE SCALE GENOMIC DNA]</scope>
    <source>
        <strain evidence="1 2">RN1</strain>
    </source>
</reference>
<accession>R4Z6E9</accession>
<dbReference type="RefSeq" id="WP_012228611.1">
    <property type="nucleotide sequence ID" value="NZ_HG422565.1"/>
</dbReference>
<proteinExistence type="predicted"/>
<sequence>MEYVSVPDSGGFVLIDLPNAPESTGIVRWARKILKDGAAGLARSMTYSYAALGLKVSGASAGISADPKVRGESVEAFGANLADAVGDRRVFLDAAKGVSEADLAPLRVLDTRHTMYFDPETHQALTNQGVLAAAAWAHGPLAGARVAIDGGGDGEVSLARAALAEGARVVALGGRTLASGFDAEVLDAWAGDADGVLPGEAVADGLHTGSDVAFVGAKTNSVDHDRMAGVAAPVVVPYARLAVTTRGLAVAARADRRVLPDFVTVAGPLSAQWPSDGATAESVATTVRNLITEVLAALPGGDDGLVLEACIAAEAFLSTWQDELPFGRPI</sequence>
<evidence type="ECO:0000313" key="1">
    <source>
        <dbReference type="EMBL" id="CCM64482.1"/>
    </source>
</evidence>
<dbReference type="InterPro" id="IPR046346">
    <property type="entry name" value="Aminoacid_DH-like_N_sf"/>
</dbReference>
<dbReference type="Proteomes" id="UP000018291">
    <property type="component" value="Unassembled WGS sequence"/>
</dbReference>
<dbReference type="OrthoDB" id="5171907at2"/>
<dbReference type="Gene3D" id="3.40.50.10860">
    <property type="entry name" value="Leucine Dehydrogenase, chain A, domain 1"/>
    <property type="match status" value="1"/>
</dbReference>
<evidence type="ECO:0000313" key="2">
    <source>
        <dbReference type="Proteomes" id="UP000018291"/>
    </source>
</evidence>
<keyword evidence="2" id="KW-1185">Reference proteome</keyword>
<dbReference type="InterPro" id="IPR036291">
    <property type="entry name" value="NAD(P)-bd_dom_sf"/>
</dbReference>